<sequence>MFKCLVQPERKDLPQKVLKKLKKRKSKRDDQNNTSNFENVKNENEALRTLTTPLAASFRDI</sequence>
<dbReference type="AlphaFoldDB" id="A0A564YLZ6"/>
<keyword evidence="3" id="KW-1185">Reference proteome</keyword>
<organism evidence="2 3">
    <name type="scientific">Hymenolepis diminuta</name>
    <name type="common">Rat tapeworm</name>
    <dbReference type="NCBI Taxonomy" id="6216"/>
    <lineage>
        <taxon>Eukaryota</taxon>
        <taxon>Metazoa</taxon>
        <taxon>Spiralia</taxon>
        <taxon>Lophotrochozoa</taxon>
        <taxon>Platyhelminthes</taxon>
        <taxon>Cestoda</taxon>
        <taxon>Eucestoda</taxon>
        <taxon>Cyclophyllidea</taxon>
        <taxon>Hymenolepididae</taxon>
        <taxon>Hymenolepis</taxon>
    </lineage>
</organism>
<feature type="compositionally biased region" description="Basic residues" evidence="1">
    <location>
        <begin position="17"/>
        <end position="26"/>
    </location>
</feature>
<gene>
    <name evidence="2" type="ORF">WMSIL1_LOCUS7550</name>
</gene>
<name>A0A564YLZ6_HYMDI</name>
<feature type="region of interest" description="Disordered" evidence="1">
    <location>
        <begin position="15"/>
        <end position="44"/>
    </location>
</feature>
<dbReference type="EMBL" id="CABIJS010000277">
    <property type="protein sequence ID" value="VUZ48226.1"/>
    <property type="molecule type" value="Genomic_DNA"/>
</dbReference>
<evidence type="ECO:0000256" key="1">
    <source>
        <dbReference type="SAM" id="MobiDB-lite"/>
    </source>
</evidence>
<evidence type="ECO:0000313" key="3">
    <source>
        <dbReference type="Proteomes" id="UP000321570"/>
    </source>
</evidence>
<proteinExistence type="predicted"/>
<feature type="non-terminal residue" evidence="2">
    <location>
        <position position="61"/>
    </location>
</feature>
<protein>
    <submittedName>
        <fullName evidence="2">Uncharacterized protein</fullName>
    </submittedName>
</protein>
<dbReference type="Proteomes" id="UP000321570">
    <property type="component" value="Unassembled WGS sequence"/>
</dbReference>
<accession>A0A564YLZ6</accession>
<evidence type="ECO:0000313" key="2">
    <source>
        <dbReference type="EMBL" id="VUZ48226.1"/>
    </source>
</evidence>
<reference evidence="2 3" key="1">
    <citation type="submission" date="2019-07" db="EMBL/GenBank/DDBJ databases">
        <authorList>
            <person name="Jastrzebski P J."/>
            <person name="Paukszto L."/>
            <person name="Jastrzebski P J."/>
        </authorList>
    </citation>
    <scope>NUCLEOTIDE SEQUENCE [LARGE SCALE GENOMIC DNA]</scope>
    <source>
        <strain evidence="2 3">WMS-il1</strain>
    </source>
</reference>